<keyword evidence="1" id="KW-0812">Transmembrane</keyword>
<feature type="transmembrane region" description="Helical" evidence="1">
    <location>
        <begin position="42"/>
        <end position="59"/>
    </location>
</feature>
<feature type="transmembrane region" description="Helical" evidence="1">
    <location>
        <begin position="134"/>
        <end position="156"/>
    </location>
</feature>
<accession>A0ABW8TEB8</accession>
<comment type="caution">
    <text evidence="2">The sequence shown here is derived from an EMBL/GenBank/DDBJ whole genome shotgun (WGS) entry which is preliminary data.</text>
</comment>
<keyword evidence="1" id="KW-0472">Membrane</keyword>
<proteinExistence type="predicted"/>
<evidence type="ECO:0000313" key="2">
    <source>
        <dbReference type="EMBL" id="MFL0250681.1"/>
    </source>
</evidence>
<name>A0ABW8TEB8_9CLOT</name>
<protein>
    <submittedName>
        <fullName evidence="2">Uncharacterized protein</fullName>
    </submittedName>
</protein>
<dbReference type="EMBL" id="JBJIAA010000007">
    <property type="protein sequence ID" value="MFL0250681.1"/>
    <property type="molecule type" value="Genomic_DNA"/>
</dbReference>
<organism evidence="2 3">
    <name type="scientific">Clostridium neuense</name>
    <dbReference type="NCBI Taxonomy" id="1728934"/>
    <lineage>
        <taxon>Bacteria</taxon>
        <taxon>Bacillati</taxon>
        <taxon>Bacillota</taxon>
        <taxon>Clostridia</taxon>
        <taxon>Eubacteriales</taxon>
        <taxon>Clostridiaceae</taxon>
        <taxon>Clostridium</taxon>
    </lineage>
</organism>
<evidence type="ECO:0000256" key="1">
    <source>
        <dbReference type="SAM" id="Phobius"/>
    </source>
</evidence>
<dbReference type="RefSeq" id="WP_406787346.1">
    <property type="nucleotide sequence ID" value="NZ_JBJIAA010000007.1"/>
</dbReference>
<sequence length="176" mass="20430">MDERQYKLGLRACAAAVLVAYVYLLIEIFYKFISTKKIENCAWEIGLLVLMSFIIIFVGRKDEAILLPKKVSGKEMPIELSKAYKRERIRNYIFNSILFSIAMMVSISFVLPLIGKIPLDFYLPIADKDKWLNIVINCSVEIIVLFFISFVLDYSLGECHIRRYNKKLKDLEENNG</sequence>
<reference evidence="2 3" key="1">
    <citation type="submission" date="2024-11" db="EMBL/GenBank/DDBJ databases">
        <authorList>
            <person name="Heng Y.C."/>
            <person name="Lim A.C.H."/>
            <person name="Lee J.K.Y."/>
            <person name="Kittelmann S."/>
        </authorList>
    </citation>
    <scope>NUCLEOTIDE SEQUENCE [LARGE SCALE GENOMIC DNA]</scope>
    <source>
        <strain evidence="2 3">WILCCON 0114</strain>
    </source>
</reference>
<dbReference type="Proteomes" id="UP001623592">
    <property type="component" value="Unassembled WGS sequence"/>
</dbReference>
<feature type="transmembrane region" description="Helical" evidence="1">
    <location>
        <begin position="12"/>
        <end position="30"/>
    </location>
</feature>
<keyword evidence="3" id="KW-1185">Reference proteome</keyword>
<gene>
    <name evidence="2" type="ORF">ACJDT4_09635</name>
</gene>
<keyword evidence="1" id="KW-1133">Transmembrane helix</keyword>
<feature type="transmembrane region" description="Helical" evidence="1">
    <location>
        <begin position="92"/>
        <end position="114"/>
    </location>
</feature>
<evidence type="ECO:0000313" key="3">
    <source>
        <dbReference type="Proteomes" id="UP001623592"/>
    </source>
</evidence>